<protein>
    <submittedName>
        <fullName evidence="3">Uncharacterized protein</fullName>
    </submittedName>
</protein>
<dbReference type="EMBL" id="KN818522">
    <property type="protein sequence ID" value="KIL55393.1"/>
    <property type="molecule type" value="Genomic_DNA"/>
</dbReference>
<dbReference type="STRING" id="946122.A0A0C2WGZ7"/>
<evidence type="ECO:0000259" key="2">
    <source>
        <dbReference type="Pfam" id="PF20209"/>
    </source>
</evidence>
<dbReference type="AlphaFoldDB" id="A0A0C2WGZ7"/>
<organism evidence="3 4">
    <name type="scientific">Amanita muscaria (strain Koide BX008)</name>
    <dbReference type="NCBI Taxonomy" id="946122"/>
    <lineage>
        <taxon>Eukaryota</taxon>
        <taxon>Fungi</taxon>
        <taxon>Dikarya</taxon>
        <taxon>Basidiomycota</taxon>
        <taxon>Agaricomycotina</taxon>
        <taxon>Agaricomycetes</taxon>
        <taxon>Agaricomycetidae</taxon>
        <taxon>Agaricales</taxon>
        <taxon>Pluteineae</taxon>
        <taxon>Amanitaceae</taxon>
        <taxon>Amanita</taxon>
    </lineage>
</organism>
<feature type="domain" description="Helitron helicase-like" evidence="1">
    <location>
        <begin position="298"/>
        <end position="522"/>
    </location>
</feature>
<dbReference type="InterPro" id="IPR025476">
    <property type="entry name" value="Helitron_helicase-like"/>
</dbReference>
<feature type="domain" description="DUF6570" evidence="2">
    <location>
        <begin position="90"/>
        <end position="182"/>
    </location>
</feature>
<gene>
    <name evidence="3" type="ORF">M378DRAFT_188670</name>
</gene>
<dbReference type="Pfam" id="PF14214">
    <property type="entry name" value="Helitron_like_N"/>
    <property type="match status" value="1"/>
</dbReference>
<dbReference type="Pfam" id="PF20209">
    <property type="entry name" value="DUF6570"/>
    <property type="match status" value="1"/>
</dbReference>
<reference evidence="3 4" key="1">
    <citation type="submission" date="2014-04" db="EMBL/GenBank/DDBJ databases">
        <title>Evolutionary Origins and Diversification of the Mycorrhizal Mutualists.</title>
        <authorList>
            <consortium name="DOE Joint Genome Institute"/>
            <consortium name="Mycorrhizal Genomics Consortium"/>
            <person name="Kohler A."/>
            <person name="Kuo A."/>
            <person name="Nagy L.G."/>
            <person name="Floudas D."/>
            <person name="Copeland A."/>
            <person name="Barry K.W."/>
            <person name="Cichocki N."/>
            <person name="Veneault-Fourrey C."/>
            <person name="LaButti K."/>
            <person name="Lindquist E.A."/>
            <person name="Lipzen A."/>
            <person name="Lundell T."/>
            <person name="Morin E."/>
            <person name="Murat C."/>
            <person name="Riley R."/>
            <person name="Ohm R."/>
            <person name="Sun H."/>
            <person name="Tunlid A."/>
            <person name="Henrissat B."/>
            <person name="Grigoriev I.V."/>
            <person name="Hibbett D.S."/>
            <person name="Martin F."/>
        </authorList>
    </citation>
    <scope>NUCLEOTIDE SEQUENCE [LARGE SCALE GENOMIC DNA]</scope>
    <source>
        <strain evidence="3 4">Koide BX008</strain>
    </source>
</reference>
<sequence>MTVPGAEELRQIQQEYLSRTAQSALEEGVCGVCARETPKAELTRKELGQLPNPLLLRPIKSHRAQELHQGMLLEPAGTVSQGGIGRTCDPSTLQRGMVGNVTSFPLNTREIIEMIQGQKLPQPPRILPAVIAVTFVGAKIFPKNWLKGVLRVRREKVATALRWLITNNPLYQKFTLDQERLAELPEDDVPIEILAIVRQEPDSSVLAEEADSYVPGDLELDSCIETQTDRDTVMNAIENLAREGTYDVRPGQRFVRDLPDRKGTGEDTENYSACAFPSLFPYGTGGVESQAALGFIEHIRYCLLFHDRRFRTHHSFPFVMFGLYQKRQALAAARIQVMRRDFDQVRSNILQVTREDLTKAASEREKGMPISNKNVQKLLDSAKLTAGRIVGTDQSRAALRSKIWSTAVFLGPPSIWMTINPADIHDPIAQLLCGEEINIDQFDDLQGRCANNVVRAQNIAKDPYAAAKYFHTLILIVLEALVGIRVTSRMTYSKKGLLGRVSAYTGAVESQNRASLHLHILLWLVGAPRATELREKFQSEEFRDKVRKFVEANIHAGAPGLTEQALATIPRESDLAYARPPNPAASDFEQQFTRRLLSLARNMQVHVCVKGACKRYDLMKGTWACKRHAPWPVSEVVVVNADGTWSPIRQFGMVNNFHPQILVFVQCNSDIKLLTNGKETKNITWYIAKYATKPQKRLFNASALLASSLAFHYEDNTYIDDVKARSRLLLFRCFQGLNRQQEQSAPQVISYLMGWDDCFLSHEFVPLYLSSLQAYLRKLIKAYVTARR</sequence>
<dbReference type="OrthoDB" id="3257061at2759"/>
<accession>A0A0C2WGZ7</accession>
<evidence type="ECO:0000259" key="1">
    <source>
        <dbReference type="Pfam" id="PF14214"/>
    </source>
</evidence>
<name>A0A0C2WGZ7_AMAMK</name>
<dbReference type="HOGENOM" id="CLU_001248_6_1_1"/>
<evidence type="ECO:0000313" key="3">
    <source>
        <dbReference type="EMBL" id="KIL55393.1"/>
    </source>
</evidence>
<evidence type="ECO:0000313" key="4">
    <source>
        <dbReference type="Proteomes" id="UP000054549"/>
    </source>
</evidence>
<dbReference type="InParanoid" id="A0A0C2WGZ7"/>
<dbReference type="InterPro" id="IPR046700">
    <property type="entry name" value="DUF6570"/>
</dbReference>
<proteinExistence type="predicted"/>
<keyword evidence="4" id="KW-1185">Reference proteome</keyword>
<dbReference type="Proteomes" id="UP000054549">
    <property type="component" value="Unassembled WGS sequence"/>
</dbReference>